<feature type="non-terminal residue" evidence="3">
    <location>
        <position position="1"/>
    </location>
</feature>
<comment type="caution">
    <text evidence="3">The sequence shown here is derived from an EMBL/GenBank/DDBJ whole genome shotgun (WGS) entry which is preliminary data.</text>
</comment>
<protein>
    <submittedName>
        <fullName evidence="3">Retrovirus-related Pol polyprotein from transposon TNT 1-94</fullName>
    </submittedName>
</protein>
<gene>
    <name evidence="3" type="ORF">FCC1311_117872</name>
</gene>
<evidence type="ECO:0000259" key="2">
    <source>
        <dbReference type="Pfam" id="PF07727"/>
    </source>
</evidence>
<dbReference type="Pfam" id="PF07727">
    <property type="entry name" value="RVT_2"/>
    <property type="match status" value="1"/>
</dbReference>
<dbReference type="OrthoDB" id="118260at2759"/>
<feature type="non-terminal residue" evidence="3">
    <location>
        <position position="476"/>
    </location>
</feature>
<dbReference type="AlphaFoldDB" id="A0A2R5FDC2"/>
<dbReference type="Proteomes" id="UP000241890">
    <property type="component" value="Unassembled WGS sequence"/>
</dbReference>
<organism evidence="3 4">
    <name type="scientific">Hondaea fermentalgiana</name>
    <dbReference type="NCBI Taxonomy" id="2315210"/>
    <lineage>
        <taxon>Eukaryota</taxon>
        <taxon>Sar</taxon>
        <taxon>Stramenopiles</taxon>
        <taxon>Bigyra</taxon>
        <taxon>Labyrinthulomycetes</taxon>
        <taxon>Thraustochytrida</taxon>
        <taxon>Thraustochytriidae</taxon>
        <taxon>Hondaea</taxon>
    </lineage>
</organism>
<feature type="region of interest" description="Disordered" evidence="1">
    <location>
        <begin position="1"/>
        <end position="70"/>
    </location>
</feature>
<feature type="compositionally biased region" description="Basic and acidic residues" evidence="1">
    <location>
        <begin position="43"/>
        <end position="53"/>
    </location>
</feature>
<dbReference type="InterPro" id="IPR013103">
    <property type="entry name" value="RVT_2"/>
</dbReference>
<reference evidence="3 4" key="1">
    <citation type="submission" date="2017-12" db="EMBL/GenBank/DDBJ databases">
        <title>Sequencing, de novo assembly and annotation of complete genome of a new Thraustochytrid species, strain FCC1311.</title>
        <authorList>
            <person name="Sedici K."/>
            <person name="Godart F."/>
            <person name="Aiese Cigliano R."/>
            <person name="Sanseverino W."/>
            <person name="Barakat M."/>
            <person name="Ortet P."/>
            <person name="Marechal E."/>
            <person name="Cagnac O."/>
            <person name="Amato A."/>
        </authorList>
    </citation>
    <scope>NUCLEOTIDE SEQUENCE [LARGE SCALE GENOMIC DNA]</scope>
</reference>
<evidence type="ECO:0000313" key="3">
    <source>
        <dbReference type="EMBL" id="GBG16312.1"/>
    </source>
</evidence>
<dbReference type="SUPFAM" id="SSF56672">
    <property type="entry name" value="DNA/RNA polymerases"/>
    <property type="match status" value="1"/>
</dbReference>
<name>A0A2R5FDC2_9STRA</name>
<dbReference type="InterPro" id="IPR043502">
    <property type="entry name" value="DNA/RNA_pol_sf"/>
</dbReference>
<evidence type="ECO:0000256" key="1">
    <source>
        <dbReference type="SAM" id="MobiDB-lite"/>
    </source>
</evidence>
<accession>A0A2R5FDC2</accession>
<evidence type="ECO:0000313" key="4">
    <source>
        <dbReference type="Proteomes" id="UP000241890"/>
    </source>
</evidence>
<dbReference type="InParanoid" id="A0A2R5FDC2"/>
<keyword evidence="4" id="KW-1185">Reference proteome</keyword>
<dbReference type="EMBL" id="BEYU01001860">
    <property type="protein sequence ID" value="GBG16312.1"/>
    <property type="molecule type" value="Genomic_DNA"/>
</dbReference>
<sequence>DGTSAPTVPEATAHEVPASPAFQPEEISPETDPLATSTPASPAHHDADTDEAPRAYGLRPELPTDADADDPVFHDLGPVNDRQRPIVLGNRVYHLGEHHRVHDLPARTTRSGTRFASAPNAGPSHILLATTQHEAIPAGVMSQQNDPSARHVYIDPGTRIREPRHEGELAYLSKDEQLIWKRATDEEMANFQDDHVLEPVDKSETRGVVMDMMKIYKLKAADEDGRRRAKVRFVVRGDQQKDVDEELSSPVVSPSSVRMQIVHALTHGHDFAIFDIRSAFLSSTVHDRDYFVRIRQDDGFAYFRLLRGAYGLPSAPARYHAEFTHAMSRAGLEPCPDDPCLFRHETSGLLVSTHVDDGLVTAPSEVIQDLKLSLESYFGADKVTFKSVEDGTRTRFLGAHLVVNRADKVASMDHADFIAELLDLTSMDKCSPLEHPGTSDDLPFPKDIDADELYQSLVGSLQWIVSTRPDCAFAVK</sequence>
<proteinExistence type="predicted"/>
<feature type="domain" description="Reverse transcriptase Ty1/copia-type" evidence="2">
    <location>
        <begin position="214"/>
        <end position="435"/>
    </location>
</feature>